<organism evidence="2 3">
    <name type="scientific">Paracoccus denitrificans</name>
    <dbReference type="NCBI Taxonomy" id="266"/>
    <lineage>
        <taxon>Bacteria</taxon>
        <taxon>Pseudomonadati</taxon>
        <taxon>Pseudomonadota</taxon>
        <taxon>Alphaproteobacteria</taxon>
        <taxon>Rhodobacterales</taxon>
        <taxon>Paracoccaceae</taxon>
        <taxon>Paracoccus</taxon>
    </lineage>
</organism>
<evidence type="ECO:0000259" key="1">
    <source>
        <dbReference type="Pfam" id="PF11706"/>
    </source>
</evidence>
<gene>
    <name evidence="2" type="ORF">DI616_08845</name>
</gene>
<evidence type="ECO:0000313" key="3">
    <source>
        <dbReference type="Proteomes" id="UP000315344"/>
    </source>
</evidence>
<dbReference type="SUPFAM" id="SSF160904">
    <property type="entry name" value="Jann2411-like"/>
    <property type="match status" value="1"/>
</dbReference>
<name>A0A533I967_PARDE</name>
<dbReference type="Gene3D" id="1.10.3300.10">
    <property type="entry name" value="Jann2411-like domain"/>
    <property type="match status" value="1"/>
</dbReference>
<evidence type="ECO:0000313" key="2">
    <source>
        <dbReference type="EMBL" id="TKW66600.1"/>
    </source>
</evidence>
<protein>
    <recommendedName>
        <fullName evidence="1">Zinc finger CGNR domain-containing protein</fullName>
    </recommendedName>
</protein>
<dbReference type="Proteomes" id="UP000315344">
    <property type="component" value="Unassembled WGS sequence"/>
</dbReference>
<proteinExistence type="predicted"/>
<comment type="caution">
    <text evidence="2">The sequence shown here is derived from an EMBL/GenBank/DDBJ whole genome shotgun (WGS) entry which is preliminary data.</text>
</comment>
<dbReference type="EMBL" id="VAFL01000006">
    <property type="protein sequence ID" value="TKW66600.1"/>
    <property type="molecule type" value="Genomic_DNA"/>
</dbReference>
<dbReference type="AlphaFoldDB" id="A0A533I967"/>
<dbReference type="PANTHER" id="PTHR35525">
    <property type="entry name" value="BLL6575 PROTEIN"/>
    <property type="match status" value="1"/>
</dbReference>
<dbReference type="Pfam" id="PF11706">
    <property type="entry name" value="zf-CGNR"/>
    <property type="match status" value="1"/>
</dbReference>
<dbReference type="InterPro" id="IPR023286">
    <property type="entry name" value="ABATE_dom_sf"/>
</dbReference>
<reference evidence="2 3" key="1">
    <citation type="journal article" date="2017" name="Nat. Commun.">
        <title>In situ click chemistry generation of cyclooxygenase-2 inhibitors.</title>
        <authorList>
            <person name="Bhardwaj A."/>
            <person name="Kaur J."/>
            <person name="Wuest M."/>
            <person name="Wuest F."/>
        </authorList>
    </citation>
    <scope>NUCLEOTIDE SEQUENCE [LARGE SCALE GENOMIC DNA]</scope>
    <source>
        <strain evidence="2">S2_012_000_R3_94</strain>
    </source>
</reference>
<feature type="domain" description="Zinc finger CGNR" evidence="1">
    <location>
        <begin position="124"/>
        <end position="166"/>
    </location>
</feature>
<accession>A0A533I967</accession>
<dbReference type="InterPro" id="IPR010852">
    <property type="entry name" value="ABATE"/>
</dbReference>
<dbReference type="PANTHER" id="PTHR35525:SF3">
    <property type="entry name" value="BLL6575 PROTEIN"/>
    <property type="match status" value="1"/>
</dbReference>
<dbReference type="InterPro" id="IPR021005">
    <property type="entry name" value="Znf_CGNR"/>
</dbReference>
<dbReference type="Pfam" id="PF07336">
    <property type="entry name" value="ABATE"/>
    <property type="match status" value="1"/>
</dbReference>
<sequence length="174" mass="19689">MAYANGHPIRIVGGRLALDLVNTADWSAEGDIVHEKVESLDDLTVWLQALGLPEVEQPPSAEIFRLFRAELRQFLRSADRPNQLKLQRELESLRGNAGIGRQTLTGLAVMSAFSIVADPRELGRIKTCPAEDCGWMFVDETRNSRRTWCLMETCGNRAKAARHYQRARRKRKDA</sequence>